<dbReference type="GO" id="GO:0045254">
    <property type="term" value="C:pyruvate dehydrogenase complex"/>
    <property type="evidence" value="ECO:0007669"/>
    <property type="project" value="InterPro"/>
</dbReference>
<reference evidence="8" key="1">
    <citation type="submission" date="2022-08" db="UniProtKB">
        <authorList>
            <consortium name="EnsemblMetazoa"/>
        </authorList>
    </citation>
    <scope>IDENTIFICATION</scope>
    <source>
        <strain evidence="8">Israel</strain>
    </source>
</reference>
<accession>A0A1B0EZF6</accession>
<keyword evidence="4" id="KW-0450">Lipoyl</keyword>
<dbReference type="Proteomes" id="UP000092462">
    <property type="component" value="Unassembled WGS sequence"/>
</dbReference>
<dbReference type="SUPFAM" id="SSF51230">
    <property type="entry name" value="Single hybrid motif"/>
    <property type="match status" value="1"/>
</dbReference>
<evidence type="ECO:0000256" key="6">
    <source>
        <dbReference type="ARBA" id="ARBA00032943"/>
    </source>
</evidence>
<dbReference type="EMBL" id="AJVK01005896">
    <property type="status" value="NOT_ANNOTATED_CDS"/>
    <property type="molecule type" value="Genomic_DNA"/>
</dbReference>
<dbReference type="NCBIfam" id="TIGR01349">
    <property type="entry name" value="PDHac_trf_mito"/>
    <property type="match status" value="1"/>
</dbReference>
<comment type="similarity">
    <text evidence="2">Belongs to the 2-oxoacid dehydrogenase family.</text>
</comment>
<dbReference type="GeneID" id="129808302"/>
<dbReference type="PANTHER" id="PTHR23151">
    <property type="entry name" value="DIHYDROLIPOAMIDE ACETYL/SUCCINYL-TRANSFERASE-RELATED"/>
    <property type="match status" value="1"/>
</dbReference>
<dbReference type="InterPro" id="IPR001078">
    <property type="entry name" value="2-oxoacid_DH_actylTfrase"/>
</dbReference>
<dbReference type="PANTHER" id="PTHR23151:SF90">
    <property type="entry name" value="DIHYDROLIPOYLLYSINE-RESIDUE ACETYLTRANSFERASE COMPONENT OF PYRUVATE DEHYDROGENASE COMPLEX, MITOCHONDRIAL-RELATED"/>
    <property type="match status" value="1"/>
</dbReference>
<evidence type="ECO:0000256" key="5">
    <source>
        <dbReference type="ARBA" id="ARBA00022946"/>
    </source>
</evidence>
<dbReference type="GO" id="GO:0006086">
    <property type="term" value="P:pyruvate decarboxylation to acetyl-CoA"/>
    <property type="evidence" value="ECO:0007669"/>
    <property type="project" value="InterPro"/>
</dbReference>
<evidence type="ECO:0000256" key="3">
    <source>
        <dbReference type="ARBA" id="ARBA00013114"/>
    </source>
</evidence>
<organism evidence="8 9">
    <name type="scientific">Phlebotomus papatasi</name>
    <name type="common">Sandfly</name>
    <dbReference type="NCBI Taxonomy" id="29031"/>
    <lineage>
        <taxon>Eukaryota</taxon>
        <taxon>Metazoa</taxon>
        <taxon>Ecdysozoa</taxon>
        <taxon>Arthropoda</taxon>
        <taxon>Hexapoda</taxon>
        <taxon>Insecta</taxon>
        <taxon>Pterygota</taxon>
        <taxon>Neoptera</taxon>
        <taxon>Endopterygota</taxon>
        <taxon>Diptera</taxon>
        <taxon>Nematocera</taxon>
        <taxon>Psychodoidea</taxon>
        <taxon>Psychodidae</taxon>
        <taxon>Phlebotomus</taxon>
        <taxon>Phlebotomus</taxon>
    </lineage>
</organism>
<dbReference type="AlphaFoldDB" id="A0A1B0EZF6"/>
<dbReference type="SUPFAM" id="SSF52777">
    <property type="entry name" value="CoA-dependent acyltransferases"/>
    <property type="match status" value="1"/>
</dbReference>
<evidence type="ECO:0000256" key="7">
    <source>
        <dbReference type="SAM" id="MobiDB-lite"/>
    </source>
</evidence>
<dbReference type="Pfam" id="PF00198">
    <property type="entry name" value="2-oxoacid_dh"/>
    <property type="match status" value="1"/>
</dbReference>
<feature type="compositionally biased region" description="Pro residues" evidence="7">
    <location>
        <begin position="181"/>
        <end position="205"/>
    </location>
</feature>
<name>A0A1B0EZF6_PHLPP</name>
<evidence type="ECO:0000256" key="1">
    <source>
        <dbReference type="ARBA" id="ARBA00001938"/>
    </source>
</evidence>
<proteinExistence type="inferred from homology"/>
<dbReference type="InterPro" id="IPR003016">
    <property type="entry name" value="2-oxoA_DH_lipoyl-BS"/>
</dbReference>
<feature type="compositionally biased region" description="Low complexity" evidence="7">
    <location>
        <begin position="169"/>
        <end position="180"/>
    </location>
</feature>
<dbReference type="RefSeq" id="XP_055714114.1">
    <property type="nucleotide sequence ID" value="XM_055858139.1"/>
</dbReference>
<dbReference type="VEuPathDB" id="VectorBase:PPAPM1_000057"/>
<dbReference type="FunFam" id="3.30.559.10:FF:000003">
    <property type="entry name" value="Acetyltransferase component of pyruvate dehydrogenase complex"/>
    <property type="match status" value="1"/>
</dbReference>
<dbReference type="Gene3D" id="2.40.50.100">
    <property type="match status" value="1"/>
</dbReference>
<dbReference type="VEuPathDB" id="VectorBase:PPAI007176"/>
<dbReference type="InterPro" id="IPR045257">
    <property type="entry name" value="E2/Pdx1"/>
</dbReference>
<dbReference type="InterPro" id="IPR011053">
    <property type="entry name" value="Single_hybrid_motif"/>
</dbReference>
<dbReference type="Pfam" id="PF00364">
    <property type="entry name" value="Biotin_lipoyl"/>
    <property type="match status" value="1"/>
</dbReference>
<dbReference type="EMBL" id="AJVK01005897">
    <property type="status" value="NOT_ANNOTATED_CDS"/>
    <property type="molecule type" value="Genomic_DNA"/>
</dbReference>
<dbReference type="Gene3D" id="3.30.559.10">
    <property type="entry name" value="Chloramphenicol acetyltransferase-like domain"/>
    <property type="match status" value="1"/>
</dbReference>
<dbReference type="InterPro" id="IPR000089">
    <property type="entry name" value="Biotin_lipoyl"/>
</dbReference>
<dbReference type="EnsemblMetazoa" id="PPAI007176-RA">
    <property type="protein sequence ID" value="PPAI007176-PA"/>
    <property type="gene ID" value="PPAI007176"/>
</dbReference>
<keyword evidence="5" id="KW-0809">Transit peptide</keyword>
<dbReference type="EC" id="2.3.1.12" evidence="3"/>
<keyword evidence="9" id="KW-1185">Reference proteome</keyword>
<comment type="cofactor">
    <cofactor evidence="1">
        <name>(R)-lipoate</name>
        <dbReference type="ChEBI" id="CHEBI:83088"/>
    </cofactor>
</comment>
<sequence>MLRTIAVRNESLLRNSLNRALRLNSARCASTECFRRIQSHRFVSRSVRKPLDTVPWQMQSLRAYCSDLPSHVKVLLPALSPTMELGTIVSWEKKEGDRLNEGDLLAEIETDKATMGFETPEEGYLAKILVAAGSKDVPIGKLVCIIVENEADVAAFKDYKDTGAPPAPKAAAPEAPAAAAPAPPPAPALAQAPPPPPPAAAPPRPMTAVEQKGPRVYASPMAKRLAEAQQLRLEGHGSGIYGSFKVADLAGLSAAPAAAAAPRPAPGQAFIDIPVSNIRGVIAKRLLESKVTIPHYYLTVDINMEAVLKLRAKLNKTLEKKNVKLSVNDFIIKAAATANRKIPEANSAWLDTVIRQFDAVDVAVAVATDKGLLTPIVFGADRKGLVDIAQEVKVLATKAREGKLQPQEFQGGTITISNLGMFGITQFCAIINPPQSCILATGATEKRLIPDDESEKGFRVVDIMSATLSCDHRLVDGAIGANWLKLFRQYLEDPNTMLL</sequence>
<dbReference type="CDD" id="cd06849">
    <property type="entry name" value="lipoyl_domain"/>
    <property type="match status" value="1"/>
</dbReference>
<dbReference type="InterPro" id="IPR023213">
    <property type="entry name" value="CAT-like_dom_sf"/>
</dbReference>
<dbReference type="InterPro" id="IPR006257">
    <property type="entry name" value="LAT1"/>
</dbReference>
<dbReference type="FunFam" id="2.40.50.100:FF:000010">
    <property type="entry name" value="Acetyltransferase component of pyruvate dehydrogenase complex"/>
    <property type="match status" value="1"/>
</dbReference>
<protein>
    <recommendedName>
        <fullName evidence="3">dihydrolipoyllysine-residue acetyltransferase</fullName>
        <ecNumber evidence="3">2.3.1.12</ecNumber>
    </recommendedName>
    <alternativeName>
        <fullName evidence="6">Pyruvate dehydrogenase complex component E2</fullName>
    </alternativeName>
</protein>
<feature type="region of interest" description="Disordered" evidence="7">
    <location>
        <begin position="163"/>
        <end position="212"/>
    </location>
</feature>
<dbReference type="CTD" id="34021"/>
<evidence type="ECO:0000256" key="2">
    <source>
        <dbReference type="ARBA" id="ARBA00007317"/>
    </source>
</evidence>
<evidence type="ECO:0000313" key="8">
    <source>
        <dbReference type="EnsemblMetazoa" id="PPAI007176-PA"/>
    </source>
</evidence>
<evidence type="ECO:0000256" key="4">
    <source>
        <dbReference type="ARBA" id="ARBA00022823"/>
    </source>
</evidence>
<dbReference type="PROSITE" id="PS00189">
    <property type="entry name" value="LIPOYL"/>
    <property type="match status" value="1"/>
</dbReference>
<dbReference type="GO" id="GO:0004742">
    <property type="term" value="F:dihydrolipoyllysine-residue acetyltransferase activity"/>
    <property type="evidence" value="ECO:0007669"/>
    <property type="project" value="UniProtKB-EC"/>
</dbReference>
<dbReference type="PROSITE" id="PS50968">
    <property type="entry name" value="BIOTINYL_LIPOYL"/>
    <property type="match status" value="1"/>
</dbReference>
<evidence type="ECO:0000313" key="9">
    <source>
        <dbReference type="Proteomes" id="UP000092462"/>
    </source>
</evidence>